<dbReference type="OrthoDB" id="9795626at2"/>
<keyword evidence="1" id="KW-0175">Coiled coil</keyword>
<evidence type="ECO:0000259" key="2">
    <source>
        <dbReference type="Pfam" id="PF13476"/>
    </source>
</evidence>
<feature type="coiled-coil region" evidence="1">
    <location>
        <begin position="196"/>
        <end position="278"/>
    </location>
</feature>
<protein>
    <recommendedName>
        <fullName evidence="2">Rad50/SbcC-type AAA domain-containing protein</fullName>
    </recommendedName>
</protein>
<dbReference type="GO" id="GO:0006302">
    <property type="term" value="P:double-strand break repair"/>
    <property type="evidence" value="ECO:0007669"/>
    <property type="project" value="InterPro"/>
</dbReference>
<sequence length="676" mass="75223">MLIEFIRITNWRSFHGVNDFFVSKDPAKNVTLIRAENGVGKTSLLAAINWCFFGILPPESEFENPTKLVNAFSVEHDGATKAVVEIDFVHEGKTYRASRSYDQRTETTHPLRLSDLLDGGEVPSSKDRPDRFINSVIPREMAPHFFFYGEATSRYTGATGARKFGEAVKGILGSTVARMALDDLRKAWQDYNKQASDNTSAEAQAAERAIEEADQRIATARENARKYDDEIAAADARIDKLNQELAGAKPAKEAQQRRARLESQLASKEADRAKAMQRAQSWMQNFITSVLAEELVAEASEVIKNEDTRGKLPAPYDEKFVDEILEDGICVCGRPIEKGSTEYDKIKSLLDTAGDQAVMSRVMTTSTALGRLEQRAERAWADYERNLEDLRRIEGEIQRLDADLTEISKELAANPITDIAEKEAARERARIQRSQATSRKVDAQAAIHNLERQRSEAESKRDELVKKSEAARRFVKRAQLSAALTARLESRLKAEEEAARAAIESEIDAIVKRFMRKPATVKLDSDYQLRLFDEKGVEIAKSTGENQLLGLAFTGAIAKYAKEREKDDNDILLPGTVAPLVVDSPFGHLDPLYRRGVAEFLPNLASQVILLVSTSQASEAVMTTLADKIGQEYILTRHNRTDGTGKQPETIDIAGKTYDLTAYGSDVDGTRITEVA</sequence>
<reference evidence="3 4" key="1">
    <citation type="submission" date="2019-01" db="EMBL/GenBank/DDBJ databases">
        <authorList>
            <person name="Chen W.-M."/>
        </authorList>
    </citation>
    <scope>NUCLEOTIDE SEQUENCE [LARGE SCALE GENOMIC DNA]</scope>
    <source>
        <strain evidence="3 4">TLA-22</strain>
    </source>
</reference>
<dbReference type="AlphaFoldDB" id="A0A437J2S2"/>
<gene>
    <name evidence="3" type="ORF">ENE74_17550</name>
</gene>
<comment type="caution">
    <text evidence="3">The sequence shown here is derived from an EMBL/GenBank/DDBJ whole genome shotgun (WGS) entry which is preliminary data.</text>
</comment>
<dbReference type="PANTHER" id="PTHR32114:SF2">
    <property type="entry name" value="ABC TRANSPORTER ABCH.3"/>
    <property type="match status" value="1"/>
</dbReference>
<dbReference type="SUPFAM" id="SSF52540">
    <property type="entry name" value="P-loop containing nucleoside triphosphate hydrolases"/>
    <property type="match status" value="1"/>
</dbReference>
<keyword evidence="4" id="KW-1185">Reference proteome</keyword>
<organism evidence="3 4">
    <name type="scientific">Sphingobium algorifonticola</name>
    <dbReference type="NCBI Taxonomy" id="2008318"/>
    <lineage>
        <taxon>Bacteria</taxon>
        <taxon>Pseudomonadati</taxon>
        <taxon>Pseudomonadota</taxon>
        <taxon>Alphaproteobacteria</taxon>
        <taxon>Sphingomonadales</taxon>
        <taxon>Sphingomonadaceae</taxon>
        <taxon>Sphingobium</taxon>
    </lineage>
</organism>
<name>A0A437J2S2_9SPHN</name>
<dbReference type="RefSeq" id="WP_127692159.1">
    <property type="nucleotide sequence ID" value="NZ_RZUL01000017.1"/>
</dbReference>
<dbReference type="InterPro" id="IPR027417">
    <property type="entry name" value="P-loop_NTPase"/>
</dbReference>
<dbReference type="PANTHER" id="PTHR32114">
    <property type="entry name" value="ABC TRANSPORTER ABCH.3"/>
    <property type="match status" value="1"/>
</dbReference>
<evidence type="ECO:0000256" key="1">
    <source>
        <dbReference type="SAM" id="Coils"/>
    </source>
</evidence>
<dbReference type="Gene3D" id="3.40.50.300">
    <property type="entry name" value="P-loop containing nucleotide triphosphate hydrolases"/>
    <property type="match status" value="2"/>
</dbReference>
<feature type="domain" description="Rad50/SbcC-type AAA" evidence="2">
    <location>
        <begin position="6"/>
        <end position="245"/>
    </location>
</feature>
<feature type="coiled-coil region" evidence="1">
    <location>
        <begin position="373"/>
        <end position="470"/>
    </location>
</feature>
<dbReference type="Proteomes" id="UP000282977">
    <property type="component" value="Unassembled WGS sequence"/>
</dbReference>
<dbReference type="GO" id="GO:0016887">
    <property type="term" value="F:ATP hydrolysis activity"/>
    <property type="evidence" value="ECO:0007669"/>
    <property type="project" value="InterPro"/>
</dbReference>
<evidence type="ECO:0000313" key="4">
    <source>
        <dbReference type="Proteomes" id="UP000282977"/>
    </source>
</evidence>
<proteinExistence type="predicted"/>
<evidence type="ECO:0000313" key="3">
    <source>
        <dbReference type="EMBL" id="RVT38501.1"/>
    </source>
</evidence>
<dbReference type="EMBL" id="RZUL01000017">
    <property type="protein sequence ID" value="RVT38501.1"/>
    <property type="molecule type" value="Genomic_DNA"/>
</dbReference>
<accession>A0A437J2S2</accession>
<dbReference type="Pfam" id="PF13476">
    <property type="entry name" value="AAA_23"/>
    <property type="match status" value="1"/>
</dbReference>
<dbReference type="InterPro" id="IPR038729">
    <property type="entry name" value="Rad50/SbcC_AAA"/>
</dbReference>